<proteinExistence type="predicted"/>
<evidence type="ECO:0000313" key="2">
    <source>
        <dbReference type="Proteomes" id="UP000821865"/>
    </source>
</evidence>
<dbReference type="EMBL" id="CM023470">
    <property type="protein sequence ID" value="KAH7981472.1"/>
    <property type="molecule type" value="Genomic_DNA"/>
</dbReference>
<dbReference type="Proteomes" id="UP000821865">
    <property type="component" value="Chromosome 1"/>
</dbReference>
<reference evidence="1" key="1">
    <citation type="submission" date="2020-05" db="EMBL/GenBank/DDBJ databases">
        <title>Large-scale comparative analyses of tick genomes elucidate their genetic diversity and vector capacities.</title>
        <authorList>
            <person name="Jia N."/>
            <person name="Wang J."/>
            <person name="Shi W."/>
            <person name="Du L."/>
            <person name="Sun Y."/>
            <person name="Zhan W."/>
            <person name="Jiang J."/>
            <person name="Wang Q."/>
            <person name="Zhang B."/>
            <person name="Ji P."/>
            <person name="Sakyi L.B."/>
            <person name="Cui X."/>
            <person name="Yuan T."/>
            <person name="Jiang B."/>
            <person name="Yang W."/>
            <person name="Lam T.T.-Y."/>
            <person name="Chang Q."/>
            <person name="Ding S."/>
            <person name="Wang X."/>
            <person name="Zhu J."/>
            <person name="Ruan X."/>
            <person name="Zhao L."/>
            <person name="Wei J."/>
            <person name="Que T."/>
            <person name="Du C."/>
            <person name="Cheng J."/>
            <person name="Dai P."/>
            <person name="Han X."/>
            <person name="Huang E."/>
            <person name="Gao Y."/>
            <person name="Liu J."/>
            <person name="Shao H."/>
            <person name="Ye R."/>
            <person name="Li L."/>
            <person name="Wei W."/>
            <person name="Wang X."/>
            <person name="Wang C."/>
            <person name="Yang T."/>
            <person name="Huo Q."/>
            <person name="Li W."/>
            <person name="Guo W."/>
            <person name="Chen H."/>
            <person name="Zhou L."/>
            <person name="Ni X."/>
            <person name="Tian J."/>
            <person name="Zhou Y."/>
            <person name="Sheng Y."/>
            <person name="Liu T."/>
            <person name="Pan Y."/>
            <person name="Xia L."/>
            <person name="Li J."/>
            <person name="Zhao F."/>
            <person name="Cao W."/>
        </authorList>
    </citation>
    <scope>NUCLEOTIDE SEQUENCE</scope>
    <source>
        <strain evidence="1">Dsil-2018</strain>
    </source>
</reference>
<evidence type="ECO:0000313" key="1">
    <source>
        <dbReference type="EMBL" id="KAH7981472.1"/>
    </source>
</evidence>
<comment type="caution">
    <text evidence="1">The sequence shown here is derived from an EMBL/GenBank/DDBJ whole genome shotgun (WGS) entry which is preliminary data.</text>
</comment>
<keyword evidence="2" id="KW-1185">Reference proteome</keyword>
<organism evidence="1 2">
    <name type="scientific">Dermacentor silvarum</name>
    <name type="common">Tick</name>
    <dbReference type="NCBI Taxonomy" id="543639"/>
    <lineage>
        <taxon>Eukaryota</taxon>
        <taxon>Metazoa</taxon>
        <taxon>Ecdysozoa</taxon>
        <taxon>Arthropoda</taxon>
        <taxon>Chelicerata</taxon>
        <taxon>Arachnida</taxon>
        <taxon>Acari</taxon>
        <taxon>Parasitiformes</taxon>
        <taxon>Ixodida</taxon>
        <taxon>Ixodoidea</taxon>
        <taxon>Ixodidae</taxon>
        <taxon>Rhipicephalinae</taxon>
        <taxon>Dermacentor</taxon>
    </lineage>
</organism>
<sequence>MSQRGNNHRDERPQGTSHQEGLFCDAEVAPQDQGPAPRQRDQSTQVGGDKEPVAAFREEFKKILKDIRQQHQIEDEYLSGLKERLGAQVAELLEEFVNSVTERLMEKRRTALKIILETKDALQRVEDAKQRIAELDKVLENARNVLRE</sequence>
<name>A0ACB8E465_DERSI</name>
<accession>A0ACB8E465</accession>
<protein>
    <submittedName>
        <fullName evidence="1">Uncharacterized protein</fullName>
    </submittedName>
</protein>
<gene>
    <name evidence="1" type="ORF">HPB49_024464</name>
</gene>